<dbReference type="Proteomes" id="UP001208689">
    <property type="component" value="Chromosome"/>
</dbReference>
<keyword evidence="3" id="KW-1185">Reference proteome</keyword>
<name>A0ABY6HVQ6_9ARCH</name>
<keyword evidence="1" id="KW-1133">Transmembrane helix</keyword>
<organism evidence="2 3">
    <name type="scientific">Candidatus Lokiarchaeum ossiferum</name>
    <dbReference type="NCBI Taxonomy" id="2951803"/>
    <lineage>
        <taxon>Archaea</taxon>
        <taxon>Promethearchaeati</taxon>
        <taxon>Promethearchaeota</taxon>
        <taxon>Promethearchaeia</taxon>
        <taxon>Promethearchaeales</taxon>
        <taxon>Promethearchaeaceae</taxon>
        <taxon>Candidatus Lokiarchaeum</taxon>
    </lineage>
</organism>
<reference evidence="2" key="1">
    <citation type="submission" date="2022-09" db="EMBL/GenBank/DDBJ databases">
        <title>Actin cytoskeleton and complex cell architecture in an #Asgard archaeon.</title>
        <authorList>
            <person name="Ponce Toledo R.I."/>
            <person name="Schleper C."/>
            <person name="Rodrigues Oliveira T."/>
            <person name="Wollweber F."/>
            <person name="Xu J."/>
            <person name="Rittmann S."/>
            <person name="Klingl A."/>
            <person name="Pilhofer M."/>
        </authorList>
    </citation>
    <scope>NUCLEOTIDE SEQUENCE</scope>
    <source>
        <strain evidence="2">B-35</strain>
    </source>
</reference>
<keyword evidence="1" id="KW-0472">Membrane</keyword>
<keyword evidence="1" id="KW-0812">Transmembrane</keyword>
<gene>
    <name evidence="2" type="ORF">NEF87_003703</name>
</gene>
<feature type="transmembrane region" description="Helical" evidence="1">
    <location>
        <begin position="34"/>
        <end position="58"/>
    </location>
</feature>
<proteinExistence type="predicted"/>
<protein>
    <submittedName>
        <fullName evidence="2">Uncharacterized protein</fullName>
    </submittedName>
</protein>
<evidence type="ECO:0000313" key="2">
    <source>
        <dbReference type="EMBL" id="UYP47418.1"/>
    </source>
</evidence>
<evidence type="ECO:0000256" key="1">
    <source>
        <dbReference type="SAM" id="Phobius"/>
    </source>
</evidence>
<dbReference type="EMBL" id="CP104013">
    <property type="protein sequence ID" value="UYP47418.1"/>
    <property type="molecule type" value="Genomic_DNA"/>
</dbReference>
<feature type="transmembrane region" description="Helical" evidence="1">
    <location>
        <begin position="271"/>
        <end position="289"/>
    </location>
</feature>
<evidence type="ECO:0000313" key="3">
    <source>
        <dbReference type="Proteomes" id="UP001208689"/>
    </source>
</evidence>
<accession>A0ABY6HVQ6</accession>
<sequence>MLKLTYNIETRAFMTIPLKQNPSKISQKTRKMQFFYLVNIILILALLSGIISCLNVIVPNQNRTGSYSDKLEPGDLYLYPILPHDNAFSITSSSQLNAVFIDPSQLSLSNFSSTKTTYQVTSERSQTIRFYCPAGSNIILDFITGHSSLEYKLSSDRARSSQPSQTKTGSIIGGFFLQVDNVTIPISSSAEHTLELKAPRYSSQDGRESGNIKVELIINRAQYNISNFDELQKISGNGKHSLDENDIGKTLCIINRGNSDLTFDLEIFQDLGIYWILLGLSLILIIGLLRKNEMIHIRIKTIKSNQNIEMLHEVLSDLNYLTSQENLGTLKDIQSILIEKLSIIKCTCKKKREYSKWFTTKKGISVSFYDFHKYNEKISETIAKLLYRISNRSHEPLIQRVKFCHLFYKHFHENLGKPIITNGWFAEPLTHMIGLEGISSSENMHLIDAILAIPCKLMQLQFSALNSLLTDHFQVLNKTYNEDLPNLLKNFKEFAENYPNVVRVFRLDIKNEIKVIEIAIKLQVAIQKLSIEFNHAHILELVDETGCSESVLELNIPRIISYKLLDIKYDSKYKRVKFNFDIQEEIDDLVEKFEDWGRNGKKKI</sequence>